<gene>
    <name evidence="3" type="ORF">AAF712_006231</name>
</gene>
<organism evidence="3 4">
    <name type="scientific">Marasmius tenuissimus</name>
    <dbReference type="NCBI Taxonomy" id="585030"/>
    <lineage>
        <taxon>Eukaryota</taxon>
        <taxon>Fungi</taxon>
        <taxon>Dikarya</taxon>
        <taxon>Basidiomycota</taxon>
        <taxon>Agaricomycotina</taxon>
        <taxon>Agaricomycetes</taxon>
        <taxon>Agaricomycetidae</taxon>
        <taxon>Agaricales</taxon>
        <taxon>Marasmiineae</taxon>
        <taxon>Marasmiaceae</taxon>
        <taxon>Marasmius</taxon>
    </lineage>
</organism>
<evidence type="ECO:0000313" key="3">
    <source>
        <dbReference type="EMBL" id="KAL0066828.1"/>
    </source>
</evidence>
<accession>A0ABR3A1C5</accession>
<proteinExistence type="predicted"/>
<feature type="compositionally biased region" description="Low complexity" evidence="1">
    <location>
        <begin position="90"/>
        <end position="99"/>
    </location>
</feature>
<evidence type="ECO:0000313" key="4">
    <source>
        <dbReference type="Proteomes" id="UP001437256"/>
    </source>
</evidence>
<name>A0ABR3A1C5_9AGAR</name>
<keyword evidence="2" id="KW-0812">Transmembrane</keyword>
<feature type="region of interest" description="Disordered" evidence="1">
    <location>
        <begin position="151"/>
        <end position="276"/>
    </location>
</feature>
<sequence>MNLGGDNGEPRVHLMRGYTALYNGSVAPPDLKSYLESYISTQYNAVIDLATSGGSNIYGQAYDGPSNAEFNLNSQAAAIGALLGGVLLGGNETSPNTPLTTPPTTSPTTESNSSSPRSTPVGAIVGGVIGGLAGIAVILTLGLLYLRKRHSGDHEDSPKVTPWTPAAPVYNSTPVKDEDNTPSTEQAIDSRSQLSPQRLATSAPQSTYVSTSVDDSTEAPSGSPNVPGIARATTDQLVTALNRRLREEGRWDPEELPPEYQSERGGGRRGPGKAPQ</sequence>
<dbReference type="Proteomes" id="UP001437256">
    <property type="component" value="Unassembled WGS sequence"/>
</dbReference>
<feature type="region of interest" description="Disordered" evidence="1">
    <location>
        <begin position="90"/>
        <end position="118"/>
    </location>
</feature>
<feature type="compositionally biased region" description="Polar residues" evidence="1">
    <location>
        <begin position="181"/>
        <end position="205"/>
    </location>
</feature>
<evidence type="ECO:0000256" key="1">
    <source>
        <dbReference type="SAM" id="MobiDB-lite"/>
    </source>
</evidence>
<dbReference type="EMBL" id="JBBXMP010000032">
    <property type="protein sequence ID" value="KAL0066828.1"/>
    <property type="molecule type" value="Genomic_DNA"/>
</dbReference>
<keyword evidence="2" id="KW-0472">Membrane</keyword>
<keyword evidence="2" id="KW-1133">Transmembrane helix</keyword>
<feature type="compositionally biased region" description="Basic and acidic residues" evidence="1">
    <location>
        <begin position="244"/>
        <end position="253"/>
    </location>
</feature>
<keyword evidence="4" id="KW-1185">Reference proteome</keyword>
<comment type="caution">
    <text evidence="3">The sequence shown here is derived from an EMBL/GenBank/DDBJ whole genome shotgun (WGS) entry which is preliminary data.</text>
</comment>
<evidence type="ECO:0000256" key="2">
    <source>
        <dbReference type="SAM" id="Phobius"/>
    </source>
</evidence>
<feature type="compositionally biased region" description="Low complexity" evidence="1">
    <location>
        <begin position="106"/>
        <end position="118"/>
    </location>
</feature>
<protein>
    <submittedName>
        <fullName evidence="3">Uncharacterized protein</fullName>
    </submittedName>
</protein>
<feature type="transmembrane region" description="Helical" evidence="2">
    <location>
        <begin position="121"/>
        <end position="146"/>
    </location>
</feature>
<reference evidence="3 4" key="1">
    <citation type="submission" date="2024-05" db="EMBL/GenBank/DDBJ databases">
        <title>A draft genome resource for the thread blight pathogen Marasmius tenuissimus strain MS-2.</title>
        <authorList>
            <person name="Yulfo-Soto G.E."/>
            <person name="Baruah I.K."/>
            <person name="Amoako-Attah I."/>
            <person name="Bukari Y."/>
            <person name="Meinhardt L.W."/>
            <person name="Bailey B.A."/>
            <person name="Cohen S.P."/>
        </authorList>
    </citation>
    <scope>NUCLEOTIDE SEQUENCE [LARGE SCALE GENOMIC DNA]</scope>
    <source>
        <strain evidence="3 4">MS-2</strain>
    </source>
</reference>